<keyword evidence="5" id="KW-1185">Reference proteome</keyword>
<reference evidence="4 5" key="1">
    <citation type="journal article" date="2018" name="BMC Genomics">
        <title>Genomic comparison of Trypanosoma conorhini and Trypanosoma rangeli to Trypanosoma cruzi strains of high and low virulence.</title>
        <authorList>
            <person name="Bradwell K.R."/>
            <person name="Koparde V.N."/>
            <person name="Matveyev A.V."/>
            <person name="Serrano M.G."/>
            <person name="Alves J.M."/>
            <person name="Parikh H."/>
            <person name="Huang B."/>
            <person name="Lee V."/>
            <person name="Espinosa-Alvarez O."/>
            <person name="Ortiz P.A."/>
            <person name="Costa-Martins A.G."/>
            <person name="Teixeira M.M."/>
            <person name="Buck G.A."/>
        </authorList>
    </citation>
    <scope>NUCLEOTIDE SEQUENCE [LARGE SCALE GENOMIC DNA]</scope>
    <source>
        <strain evidence="4 5">025E</strain>
    </source>
</reference>
<evidence type="ECO:0000313" key="4">
    <source>
        <dbReference type="EMBL" id="RNE97057.1"/>
    </source>
</evidence>
<dbReference type="RefSeq" id="XP_029223510.1">
    <property type="nucleotide sequence ID" value="XM_029376416.1"/>
</dbReference>
<dbReference type="Pfam" id="PF07999">
    <property type="entry name" value="RHSP"/>
    <property type="match status" value="1"/>
</dbReference>
<dbReference type="Pfam" id="PF20445">
    <property type="entry name" value="RHS_N"/>
    <property type="match status" value="1"/>
</dbReference>
<name>A0A422MV26_9TRYP</name>
<accession>A0A422MV26</accession>
<dbReference type="EMBL" id="MKKU01001181">
    <property type="protein sequence ID" value="RNE97057.1"/>
    <property type="molecule type" value="Genomic_DNA"/>
</dbReference>
<gene>
    <name evidence="4" type="ORF">Tco025E_09604</name>
</gene>
<sequence>MKRERSTTNAPRGQRPARVDRSLGQPPAAAEETQDAAPLLGSGLRAALSAAGASVESVTLGKMEGLYESMFDARWGHVLEVPDGSGGAGMEPREGRPPEPWGWKVEGATVLMDDGAAQFSPPRPRLLVLTSEREWPYAWSNATSIRDCYVYSEVERVWQIVRGDLDGSLGTHGGANSAPVRRVLTGTSGIGKSMAACSYLLYQLLHYDAEQLPTVAYFVGSRAFLFDKATKTMSRLPRLGSATESLLEVATRTRGYIICDVMWGKRQALSVKLPPPAGACSSCCPQKKLTTGSGR</sequence>
<feature type="non-terminal residue" evidence="4">
    <location>
        <position position="295"/>
    </location>
</feature>
<dbReference type="NCBIfam" id="TIGR01631">
    <property type="entry name" value="Trypano_RHS"/>
    <property type="match status" value="1"/>
</dbReference>
<dbReference type="InterPro" id="IPR046836">
    <property type="entry name" value="RHS_C"/>
</dbReference>
<feature type="domain" description="Retrotransposon hot spot protein N-terminal" evidence="3">
    <location>
        <begin position="67"/>
        <end position="169"/>
    </location>
</feature>
<evidence type="ECO:0000259" key="3">
    <source>
        <dbReference type="Pfam" id="PF20445"/>
    </source>
</evidence>
<dbReference type="Proteomes" id="UP000284403">
    <property type="component" value="Unassembled WGS sequence"/>
</dbReference>
<proteinExistence type="predicted"/>
<evidence type="ECO:0000256" key="1">
    <source>
        <dbReference type="SAM" id="MobiDB-lite"/>
    </source>
</evidence>
<dbReference type="InterPro" id="IPR046835">
    <property type="entry name" value="RHS_N"/>
</dbReference>
<comment type="caution">
    <text evidence="4">The sequence shown here is derived from an EMBL/GenBank/DDBJ whole genome shotgun (WGS) entry which is preliminary data.</text>
</comment>
<evidence type="ECO:0000313" key="5">
    <source>
        <dbReference type="Proteomes" id="UP000284403"/>
    </source>
</evidence>
<organism evidence="4 5">
    <name type="scientific">Trypanosoma conorhini</name>
    <dbReference type="NCBI Taxonomy" id="83891"/>
    <lineage>
        <taxon>Eukaryota</taxon>
        <taxon>Discoba</taxon>
        <taxon>Euglenozoa</taxon>
        <taxon>Kinetoplastea</taxon>
        <taxon>Metakinetoplastina</taxon>
        <taxon>Trypanosomatida</taxon>
        <taxon>Trypanosomatidae</taxon>
        <taxon>Trypanosoma</taxon>
    </lineage>
</organism>
<protein>
    <submittedName>
        <fullName evidence="4">Retrotransposon hot spot (RHS) protein</fullName>
    </submittedName>
</protein>
<dbReference type="OrthoDB" id="10463279at2759"/>
<evidence type="ECO:0000259" key="2">
    <source>
        <dbReference type="Pfam" id="PF07999"/>
    </source>
</evidence>
<feature type="region of interest" description="Disordered" evidence="1">
    <location>
        <begin position="1"/>
        <end position="37"/>
    </location>
</feature>
<dbReference type="GeneID" id="40323215"/>
<dbReference type="InterPro" id="IPR006518">
    <property type="entry name" value="Trypano_RHS"/>
</dbReference>
<dbReference type="AlphaFoldDB" id="A0A422MV26"/>
<feature type="domain" description="Retrotransposon hot spot protein,C-terminal" evidence="2">
    <location>
        <begin position="183"/>
        <end position="278"/>
    </location>
</feature>